<evidence type="ECO:0000256" key="5">
    <source>
        <dbReference type="ARBA" id="ARBA00022989"/>
    </source>
</evidence>
<feature type="transmembrane region" description="Helical" evidence="7">
    <location>
        <begin position="210"/>
        <end position="232"/>
    </location>
</feature>
<dbReference type="InterPro" id="IPR001640">
    <property type="entry name" value="Lgt"/>
</dbReference>
<dbReference type="PATRIC" id="fig|520762.4.peg.3225"/>
<evidence type="ECO:0000313" key="8">
    <source>
        <dbReference type="EMBL" id="KXG73757.1"/>
    </source>
</evidence>
<evidence type="ECO:0000256" key="4">
    <source>
        <dbReference type="ARBA" id="ARBA00022692"/>
    </source>
</evidence>
<feature type="transmembrane region" description="Helical" evidence="7">
    <location>
        <begin position="253"/>
        <end position="275"/>
    </location>
</feature>
<dbReference type="NCBIfam" id="TIGR00544">
    <property type="entry name" value="lgt"/>
    <property type="match status" value="1"/>
</dbReference>
<dbReference type="GO" id="GO:0008961">
    <property type="term" value="F:phosphatidylglycerol-prolipoprotein diacylglyceryl transferase activity"/>
    <property type="evidence" value="ECO:0007669"/>
    <property type="project" value="UniProtKB-UniRule"/>
</dbReference>
<dbReference type="PANTHER" id="PTHR30589">
    <property type="entry name" value="PROLIPOPROTEIN DIACYLGLYCERYL TRANSFERASE"/>
    <property type="match status" value="1"/>
</dbReference>
<dbReference type="Pfam" id="PF01790">
    <property type="entry name" value="LGT"/>
    <property type="match status" value="1"/>
</dbReference>
<organism evidence="8 9">
    <name type="scientific">Thermotalea metallivorans</name>
    <dbReference type="NCBI Taxonomy" id="520762"/>
    <lineage>
        <taxon>Bacteria</taxon>
        <taxon>Bacillati</taxon>
        <taxon>Bacillota</taxon>
        <taxon>Clostridia</taxon>
        <taxon>Peptostreptococcales</taxon>
        <taxon>Thermotaleaceae</taxon>
        <taxon>Thermotalea</taxon>
    </lineage>
</organism>
<dbReference type="RefSeq" id="WP_242867419.1">
    <property type="nucleotide sequence ID" value="NZ_LOEE01000078.1"/>
</dbReference>
<feature type="transmembrane region" description="Helical" evidence="7">
    <location>
        <begin position="158"/>
        <end position="174"/>
    </location>
</feature>
<proteinExistence type="inferred from homology"/>
<comment type="catalytic activity">
    <reaction evidence="7">
        <text>L-cysteinyl-[prolipoprotein] + a 1,2-diacyl-sn-glycero-3-phospho-(1'-sn-glycerol) = an S-1,2-diacyl-sn-glyceryl-L-cysteinyl-[prolipoprotein] + sn-glycerol 1-phosphate + H(+)</text>
        <dbReference type="Rhea" id="RHEA:56712"/>
        <dbReference type="Rhea" id="RHEA-COMP:14679"/>
        <dbReference type="Rhea" id="RHEA-COMP:14680"/>
        <dbReference type="ChEBI" id="CHEBI:15378"/>
        <dbReference type="ChEBI" id="CHEBI:29950"/>
        <dbReference type="ChEBI" id="CHEBI:57685"/>
        <dbReference type="ChEBI" id="CHEBI:64716"/>
        <dbReference type="ChEBI" id="CHEBI:140658"/>
        <dbReference type="EC" id="2.5.1.145"/>
    </reaction>
</comment>
<dbReference type="EMBL" id="LOEE01000078">
    <property type="protein sequence ID" value="KXG73757.1"/>
    <property type="molecule type" value="Genomic_DNA"/>
</dbReference>
<name>A0A140KZN2_9FIRM</name>
<keyword evidence="3 7" id="KW-0808">Transferase</keyword>
<evidence type="ECO:0000256" key="7">
    <source>
        <dbReference type="HAMAP-Rule" id="MF_01147"/>
    </source>
</evidence>
<evidence type="ECO:0000313" key="9">
    <source>
        <dbReference type="Proteomes" id="UP000070456"/>
    </source>
</evidence>
<evidence type="ECO:0000256" key="3">
    <source>
        <dbReference type="ARBA" id="ARBA00022679"/>
    </source>
</evidence>
<dbReference type="Proteomes" id="UP000070456">
    <property type="component" value="Unassembled WGS sequence"/>
</dbReference>
<dbReference type="PANTHER" id="PTHR30589:SF0">
    <property type="entry name" value="PHOSPHATIDYLGLYCEROL--PROLIPOPROTEIN DIACYLGLYCERYL TRANSFERASE"/>
    <property type="match status" value="1"/>
</dbReference>
<reference evidence="8 9" key="1">
    <citation type="submission" date="2015-12" db="EMBL/GenBank/DDBJ databases">
        <title>Draft genome sequence of the thermoanaerobe Thermotalea metallivorans, an isolate from the runoff channel of the Great Artesian Basin, Australia.</title>
        <authorList>
            <person name="Patel B.K."/>
        </authorList>
    </citation>
    <scope>NUCLEOTIDE SEQUENCE [LARGE SCALE GENOMIC DNA]</scope>
    <source>
        <strain evidence="8 9">B2-1</strain>
    </source>
</reference>
<dbReference type="HAMAP" id="MF_01147">
    <property type="entry name" value="Lgt"/>
    <property type="match status" value="1"/>
</dbReference>
<keyword evidence="5 7" id="KW-1133">Transmembrane helix</keyword>
<dbReference type="GO" id="GO:0005886">
    <property type="term" value="C:plasma membrane"/>
    <property type="evidence" value="ECO:0007669"/>
    <property type="project" value="UniProtKB-SubCell"/>
</dbReference>
<dbReference type="AlphaFoldDB" id="A0A140KZN2"/>
<keyword evidence="9" id="KW-1185">Reference proteome</keyword>
<evidence type="ECO:0000256" key="6">
    <source>
        <dbReference type="ARBA" id="ARBA00023136"/>
    </source>
</evidence>
<comment type="subcellular location">
    <subcellularLocation>
        <location evidence="7">Cell membrane</location>
        <topology evidence="7">Multi-pass membrane protein</topology>
    </subcellularLocation>
</comment>
<evidence type="ECO:0000256" key="1">
    <source>
        <dbReference type="ARBA" id="ARBA00007150"/>
    </source>
</evidence>
<evidence type="ECO:0000256" key="2">
    <source>
        <dbReference type="ARBA" id="ARBA00022475"/>
    </source>
</evidence>
<dbReference type="EC" id="2.5.1.145" evidence="7"/>
<sequence>MKELFKIGHFGIYIFGVTIVAGMLAGLLIMMREAKRKGMDKNKMLDLATYTIIVSIIGARAYYILAFDFPYYLKNPIEIFYIRNGGLSIQGGLIAGVLFALWYTKKNKIFFWKAADAFAPGIIMGQAIGRIGCDVFGIPMERIYPWGVKINNQILHPVQIYEMLLNLILFTYLWRSRGKLKYNGELFIKYIMGFSMNRAIVEFFRSNPMVIQPFTIAHVTSLFIIIAAFLGGRSIREKQRVANEIPSNDYVKVSIFEYMLIFGIGAVGTLIYYSLY</sequence>
<feature type="transmembrane region" description="Helical" evidence="7">
    <location>
        <begin position="44"/>
        <end position="65"/>
    </location>
</feature>
<dbReference type="UniPathway" id="UPA00664"/>
<keyword evidence="4 7" id="KW-0812">Transmembrane</keyword>
<comment type="function">
    <text evidence="7">Catalyzes the transfer of the diacylglyceryl group from phosphatidylglycerol to the sulfhydryl group of the N-terminal cysteine of a prolipoprotein, the first step in the formation of mature lipoproteins.</text>
</comment>
<feature type="transmembrane region" description="Helical" evidence="7">
    <location>
        <begin position="85"/>
        <end position="103"/>
    </location>
</feature>
<keyword evidence="6 7" id="KW-0472">Membrane</keyword>
<keyword evidence="2 7" id="KW-1003">Cell membrane</keyword>
<keyword evidence="8" id="KW-0328">Glycosyltransferase</keyword>
<comment type="pathway">
    <text evidence="7">Protein modification; lipoprotein biosynthesis (diacylglyceryl transfer).</text>
</comment>
<dbReference type="STRING" id="520762.AN619_29220"/>
<dbReference type="GO" id="GO:0042158">
    <property type="term" value="P:lipoprotein biosynthetic process"/>
    <property type="evidence" value="ECO:0007669"/>
    <property type="project" value="UniProtKB-UniRule"/>
</dbReference>
<comment type="caution">
    <text evidence="8">The sequence shown here is derived from an EMBL/GenBank/DDBJ whole genome shotgun (WGS) entry which is preliminary data.</text>
</comment>
<feature type="binding site" evidence="7">
    <location>
        <position position="130"/>
    </location>
    <ligand>
        <name>a 1,2-diacyl-sn-glycero-3-phospho-(1'-sn-glycerol)</name>
        <dbReference type="ChEBI" id="CHEBI:64716"/>
    </ligand>
</feature>
<feature type="transmembrane region" description="Helical" evidence="7">
    <location>
        <begin position="12"/>
        <end position="32"/>
    </location>
</feature>
<comment type="similarity">
    <text evidence="1 7">Belongs to the Lgt family.</text>
</comment>
<gene>
    <name evidence="8" type="primary">lgt_2</name>
    <name evidence="7" type="synonym">lgt</name>
    <name evidence="8" type="ORF">AN619_29220</name>
</gene>
<keyword evidence="8" id="KW-0449">Lipoprotein</keyword>
<accession>A0A140KZN2</accession>
<protein>
    <recommendedName>
        <fullName evidence="7">Phosphatidylglycerol--prolipoprotein diacylglyceryl transferase</fullName>
        <ecNumber evidence="7">2.5.1.145</ecNumber>
    </recommendedName>
</protein>